<comment type="similarity">
    <text evidence="1">Belongs to the site-specific recombinase resolvase family.</text>
</comment>
<dbReference type="GO" id="GO:0015074">
    <property type="term" value="P:DNA integration"/>
    <property type="evidence" value="ECO:0007669"/>
    <property type="project" value="UniProtKB-KW"/>
</dbReference>
<dbReference type="Gene3D" id="3.40.50.1390">
    <property type="entry name" value="Resolvase, N-terminal catalytic domain"/>
    <property type="match status" value="1"/>
</dbReference>
<dbReference type="GO" id="GO:0003677">
    <property type="term" value="F:DNA binding"/>
    <property type="evidence" value="ECO:0007669"/>
    <property type="project" value="UniProtKB-KW"/>
</dbReference>
<evidence type="ECO:0000256" key="3">
    <source>
        <dbReference type="ARBA" id="ARBA00023100"/>
    </source>
</evidence>
<keyword evidence="5" id="KW-0233">DNA recombination</keyword>
<dbReference type="Pfam" id="PF00239">
    <property type="entry name" value="Resolvase"/>
    <property type="match status" value="1"/>
</dbReference>
<organism evidence="9 10">
    <name type="scientific">Marinobacter vinifirmus</name>
    <dbReference type="NCBI Taxonomy" id="355591"/>
    <lineage>
        <taxon>Bacteria</taxon>
        <taxon>Pseudomonadati</taxon>
        <taxon>Pseudomonadota</taxon>
        <taxon>Gammaproteobacteria</taxon>
        <taxon>Pseudomonadales</taxon>
        <taxon>Marinobacteraceae</taxon>
        <taxon>Marinobacter</taxon>
    </lineage>
</organism>
<feature type="active site" description="O-(5'-phospho-DNA)-serine intermediate" evidence="6 7">
    <location>
        <position position="9"/>
    </location>
</feature>
<keyword evidence="4" id="KW-0238">DNA-binding</keyword>
<dbReference type="Proteomes" id="UP000216984">
    <property type="component" value="Unassembled WGS sequence"/>
</dbReference>
<dbReference type="RefSeq" id="WP_094626111.1">
    <property type="nucleotide sequence ID" value="NZ_NEFY01000035.1"/>
</dbReference>
<sequence>MNIGYARVSTADQNNALQTDALEKAGCERIFQESFSGASRERPELSRCLDTLRAGDTLTVWRLDRLGRSLKDLVEIITELEGKGIGFRSLTESIDTTTAGGKLVFHIFAALAEFERTLIQERTKAGLAAARARGRKGGRKPKMTKVDVRRAKAMLLDPTMTKTDVANHFDVSRVTLNKALAELE</sequence>
<dbReference type="PROSITE" id="PS00397">
    <property type="entry name" value="RECOMBINASES_1"/>
    <property type="match status" value="1"/>
</dbReference>
<dbReference type="Pfam" id="PF02796">
    <property type="entry name" value="HTH_7"/>
    <property type="match status" value="1"/>
</dbReference>
<evidence type="ECO:0000313" key="9">
    <source>
        <dbReference type="EMBL" id="OZC34586.1"/>
    </source>
</evidence>
<dbReference type="Gene3D" id="1.10.10.60">
    <property type="entry name" value="Homeodomain-like"/>
    <property type="match status" value="1"/>
</dbReference>
<protein>
    <submittedName>
        <fullName evidence="9">DNA invertase</fullName>
    </submittedName>
</protein>
<dbReference type="GO" id="GO:0000150">
    <property type="term" value="F:DNA strand exchange activity"/>
    <property type="evidence" value="ECO:0007669"/>
    <property type="project" value="UniProtKB-KW"/>
</dbReference>
<evidence type="ECO:0000256" key="4">
    <source>
        <dbReference type="ARBA" id="ARBA00023125"/>
    </source>
</evidence>
<dbReference type="PANTHER" id="PTHR30461:SF2">
    <property type="entry name" value="SERINE RECOMBINASE PINE-RELATED"/>
    <property type="match status" value="1"/>
</dbReference>
<dbReference type="CDD" id="cd03768">
    <property type="entry name" value="SR_ResInv"/>
    <property type="match status" value="1"/>
</dbReference>
<feature type="domain" description="Resolvase/invertase-type recombinase catalytic" evidence="8">
    <location>
        <begin position="1"/>
        <end position="134"/>
    </location>
</feature>
<dbReference type="AlphaFoldDB" id="A0A7Z1IKR1"/>
<evidence type="ECO:0000256" key="6">
    <source>
        <dbReference type="PIRSR" id="PIRSR606118-50"/>
    </source>
</evidence>
<comment type="caution">
    <text evidence="9">The sequence shown here is derived from an EMBL/GenBank/DDBJ whole genome shotgun (WGS) entry which is preliminary data.</text>
</comment>
<evidence type="ECO:0000259" key="8">
    <source>
        <dbReference type="PROSITE" id="PS51736"/>
    </source>
</evidence>
<keyword evidence="3" id="KW-0230">DNA invertase</keyword>
<keyword evidence="10" id="KW-1185">Reference proteome</keyword>
<dbReference type="PROSITE" id="PS51736">
    <property type="entry name" value="RECOMBINASES_3"/>
    <property type="match status" value="1"/>
</dbReference>
<dbReference type="SMART" id="SM00857">
    <property type="entry name" value="Resolvase"/>
    <property type="match status" value="1"/>
</dbReference>
<dbReference type="InterPro" id="IPR036162">
    <property type="entry name" value="Resolvase-like_N_sf"/>
</dbReference>
<evidence type="ECO:0000256" key="5">
    <source>
        <dbReference type="ARBA" id="ARBA00023172"/>
    </source>
</evidence>
<name>A0A7Z1IKR1_9GAMM</name>
<evidence type="ECO:0000313" key="10">
    <source>
        <dbReference type="Proteomes" id="UP000216984"/>
    </source>
</evidence>
<evidence type="ECO:0000256" key="2">
    <source>
        <dbReference type="ARBA" id="ARBA00022908"/>
    </source>
</evidence>
<evidence type="ECO:0000256" key="1">
    <source>
        <dbReference type="ARBA" id="ARBA00009913"/>
    </source>
</evidence>
<dbReference type="InterPro" id="IPR006118">
    <property type="entry name" value="Recombinase_CS"/>
</dbReference>
<dbReference type="SUPFAM" id="SSF53041">
    <property type="entry name" value="Resolvase-like"/>
    <property type="match status" value="1"/>
</dbReference>
<dbReference type="InterPro" id="IPR050639">
    <property type="entry name" value="SSR_resolvase"/>
</dbReference>
<proteinExistence type="inferred from homology"/>
<dbReference type="PANTHER" id="PTHR30461">
    <property type="entry name" value="DNA-INVERTASE FROM LAMBDOID PROPHAGE"/>
    <property type="match status" value="1"/>
</dbReference>
<reference evidence="9 10" key="1">
    <citation type="submission" date="2017-06" db="EMBL/GenBank/DDBJ databases">
        <title>Draft genome sequence of the halophilic bacterium Marinobacter vinifirmus FB1.</title>
        <authorList>
            <person name="Stepanov V.G."/>
            <person name="Roberts D.J."/>
            <person name="Fox G.E."/>
        </authorList>
    </citation>
    <scope>NUCLEOTIDE SEQUENCE [LARGE SCALE GENOMIC DNA]</scope>
    <source>
        <strain evidence="9 10">FB1</strain>
    </source>
</reference>
<accession>A0A7Z1IKR1</accession>
<dbReference type="EMBL" id="NEFY01000035">
    <property type="protein sequence ID" value="OZC34586.1"/>
    <property type="molecule type" value="Genomic_DNA"/>
</dbReference>
<keyword evidence="2" id="KW-0229">DNA integration</keyword>
<evidence type="ECO:0000256" key="7">
    <source>
        <dbReference type="PROSITE-ProRule" id="PRU10137"/>
    </source>
</evidence>
<dbReference type="InterPro" id="IPR006120">
    <property type="entry name" value="Resolvase_HTH_dom"/>
</dbReference>
<dbReference type="InterPro" id="IPR006119">
    <property type="entry name" value="Resolv_N"/>
</dbReference>
<gene>
    <name evidence="9" type="ORF">B9Q17_09985</name>
</gene>
<dbReference type="FunFam" id="3.40.50.1390:FF:000001">
    <property type="entry name" value="DNA recombinase"/>
    <property type="match status" value="1"/>
</dbReference>